<dbReference type="EMBL" id="RBIN01000010">
    <property type="protein sequence ID" value="RKQ95867.1"/>
    <property type="molecule type" value="Genomic_DNA"/>
</dbReference>
<gene>
    <name evidence="3" type="ORF">C7446_3053</name>
</gene>
<reference evidence="3 4" key="1">
    <citation type="submission" date="2018-10" db="EMBL/GenBank/DDBJ databases">
        <title>Genomic Encyclopedia of Type Strains, Phase IV (KMG-IV): sequencing the most valuable type-strain genomes for metagenomic binning, comparative biology and taxonomic classification.</title>
        <authorList>
            <person name="Goeker M."/>
        </authorList>
    </citation>
    <scope>NUCLEOTIDE SEQUENCE [LARGE SCALE GENOMIC DNA]</scope>
    <source>
        <strain evidence="3 4">DSM 23229</strain>
    </source>
</reference>
<dbReference type="Pfam" id="PF01903">
    <property type="entry name" value="CbiX"/>
    <property type="match status" value="1"/>
</dbReference>
<keyword evidence="1" id="KW-0479">Metal-binding</keyword>
<dbReference type="SUPFAM" id="SSF53800">
    <property type="entry name" value="Chelatase"/>
    <property type="match status" value="1"/>
</dbReference>
<keyword evidence="4" id="KW-1185">Reference proteome</keyword>
<name>A0A420WSX9_9GAMM</name>
<proteinExistence type="predicted"/>
<evidence type="ECO:0000256" key="1">
    <source>
        <dbReference type="ARBA" id="ARBA00022723"/>
    </source>
</evidence>
<dbReference type="CDD" id="cd03416">
    <property type="entry name" value="CbiX_SirB_N"/>
    <property type="match status" value="1"/>
</dbReference>
<comment type="caution">
    <text evidence="3">The sequence shown here is derived from an EMBL/GenBank/DDBJ whole genome shotgun (WGS) entry which is preliminary data.</text>
</comment>
<accession>A0A420WSX9</accession>
<dbReference type="PANTHER" id="PTHR33542:SF3">
    <property type="entry name" value="SIROHYDROCHLORIN FERROCHELATASE, CHLOROPLASTIC"/>
    <property type="match status" value="1"/>
</dbReference>
<dbReference type="GO" id="GO:0046872">
    <property type="term" value="F:metal ion binding"/>
    <property type="evidence" value="ECO:0007669"/>
    <property type="project" value="UniProtKB-KW"/>
</dbReference>
<dbReference type="InterPro" id="IPR050963">
    <property type="entry name" value="Sirohydro_Cobaltochel/CbiX"/>
</dbReference>
<evidence type="ECO:0000313" key="4">
    <source>
        <dbReference type="Proteomes" id="UP000281975"/>
    </source>
</evidence>
<dbReference type="InterPro" id="IPR002762">
    <property type="entry name" value="CbiX-like"/>
</dbReference>
<sequence length="133" mass="14929">MNKALILLAHGSTDPRWQAPFQTMEERVRARMSMPVRLANMELCDPLLEDVVASLIREGHQHIDILPLFFAAGRHLREDVPAQLDALREAHPSVTLDLLDPVGQHPAFIEAVIHIVEARDADPALVQNRSHVQ</sequence>
<dbReference type="Proteomes" id="UP000281975">
    <property type="component" value="Unassembled WGS sequence"/>
</dbReference>
<dbReference type="PANTHER" id="PTHR33542">
    <property type="entry name" value="SIROHYDROCHLORIN FERROCHELATASE, CHLOROPLASTIC"/>
    <property type="match status" value="1"/>
</dbReference>
<dbReference type="GO" id="GO:0016829">
    <property type="term" value="F:lyase activity"/>
    <property type="evidence" value="ECO:0007669"/>
    <property type="project" value="UniProtKB-KW"/>
</dbReference>
<organism evidence="3 4">
    <name type="scientific">Kushneria sinocarnis</name>
    <dbReference type="NCBI Taxonomy" id="595502"/>
    <lineage>
        <taxon>Bacteria</taxon>
        <taxon>Pseudomonadati</taxon>
        <taxon>Pseudomonadota</taxon>
        <taxon>Gammaproteobacteria</taxon>
        <taxon>Oceanospirillales</taxon>
        <taxon>Halomonadaceae</taxon>
        <taxon>Kushneria</taxon>
    </lineage>
</organism>
<evidence type="ECO:0000313" key="3">
    <source>
        <dbReference type="EMBL" id="RKQ95867.1"/>
    </source>
</evidence>
<dbReference type="OrthoDB" id="9797895at2"/>
<keyword evidence="2" id="KW-0456">Lyase</keyword>
<dbReference type="Gene3D" id="3.40.50.1400">
    <property type="match status" value="1"/>
</dbReference>
<evidence type="ECO:0000256" key="2">
    <source>
        <dbReference type="ARBA" id="ARBA00023239"/>
    </source>
</evidence>
<protein>
    <submittedName>
        <fullName evidence="3">Sirohydrochlorin cobaltochelatase</fullName>
    </submittedName>
</protein>
<dbReference type="AlphaFoldDB" id="A0A420WSX9"/>
<dbReference type="RefSeq" id="WP_121173946.1">
    <property type="nucleotide sequence ID" value="NZ_RBIN01000010.1"/>
</dbReference>